<dbReference type="EMBL" id="BPLR01010412">
    <property type="protein sequence ID" value="GIY39143.1"/>
    <property type="molecule type" value="Genomic_DNA"/>
</dbReference>
<gene>
    <name evidence="1" type="ORF">CEXT_593251</name>
</gene>
<evidence type="ECO:0000313" key="2">
    <source>
        <dbReference type="Proteomes" id="UP001054945"/>
    </source>
</evidence>
<comment type="caution">
    <text evidence="1">The sequence shown here is derived from an EMBL/GenBank/DDBJ whole genome shotgun (WGS) entry which is preliminary data.</text>
</comment>
<dbReference type="AlphaFoldDB" id="A0AAV4SXH2"/>
<accession>A0AAV4SXH2</accession>
<proteinExistence type="predicted"/>
<reference evidence="1 2" key="1">
    <citation type="submission" date="2021-06" db="EMBL/GenBank/DDBJ databases">
        <title>Caerostris extrusa draft genome.</title>
        <authorList>
            <person name="Kono N."/>
            <person name="Arakawa K."/>
        </authorList>
    </citation>
    <scope>NUCLEOTIDE SEQUENCE [LARGE SCALE GENOMIC DNA]</scope>
</reference>
<name>A0AAV4SXH2_CAEEX</name>
<organism evidence="1 2">
    <name type="scientific">Caerostris extrusa</name>
    <name type="common">Bark spider</name>
    <name type="synonym">Caerostris bankana</name>
    <dbReference type="NCBI Taxonomy" id="172846"/>
    <lineage>
        <taxon>Eukaryota</taxon>
        <taxon>Metazoa</taxon>
        <taxon>Ecdysozoa</taxon>
        <taxon>Arthropoda</taxon>
        <taxon>Chelicerata</taxon>
        <taxon>Arachnida</taxon>
        <taxon>Araneae</taxon>
        <taxon>Araneomorphae</taxon>
        <taxon>Entelegynae</taxon>
        <taxon>Araneoidea</taxon>
        <taxon>Araneidae</taxon>
        <taxon>Caerostris</taxon>
    </lineage>
</organism>
<protein>
    <submittedName>
        <fullName evidence="1">Uncharacterized protein</fullName>
    </submittedName>
</protein>
<sequence>MAYWTDLPCVLEASCNVSESSTHTRYRHGNRRSKELVAMDTGKDLSFCWCSFESLACFEVTRAPSVIYEALGIQ</sequence>
<dbReference type="Proteomes" id="UP001054945">
    <property type="component" value="Unassembled WGS sequence"/>
</dbReference>
<evidence type="ECO:0000313" key="1">
    <source>
        <dbReference type="EMBL" id="GIY39143.1"/>
    </source>
</evidence>
<keyword evidence="2" id="KW-1185">Reference proteome</keyword>